<dbReference type="PROSITE" id="PS51354">
    <property type="entry name" value="GLUTAREDOXIN_2"/>
    <property type="match status" value="1"/>
</dbReference>
<dbReference type="InterPro" id="IPR036249">
    <property type="entry name" value="Thioredoxin-like_sf"/>
</dbReference>
<proteinExistence type="inferred from homology"/>
<dbReference type="Ensembl" id="ENSSPUT00000004412.1">
    <property type="protein sequence ID" value="ENSSPUP00000004150.1"/>
    <property type="gene ID" value="ENSSPUG00000003221.1"/>
</dbReference>
<dbReference type="Proteomes" id="UP000694392">
    <property type="component" value="Unplaced"/>
</dbReference>
<dbReference type="InterPro" id="IPR047185">
    <property type="entry name" value="GLRX1"/>
</dbReference>
<dbReference type="PANTHER" id="PTHR46185">
    <property type="entry name" value="GLUTAREDOXIN-1"/>
    <property type="match status" value="1"/>
</dbReference>
<name>A0A8D0G872_SPHPU</name>
<dbReference type="PANTHER" id="PTHR46185:SF1">
    <property type="entry name" value="GLUTAREDOXIN-1"/>
    <property type="match status" value="1"/>
</dbReference>
<keyword evidence="6" id="KW-1015">Disulfide bond</keyword>
<dbReference type="Pfam" id="PF00462">
    <property type="entry name" value="Glutaredoxin"/>
    <property type="match status" value="1"/>
</dbReference>
<dbReference type="InterPro" id="IPR011767">
    <property type="entry name" value="GLR_AS"/>
</dbReference>
<dbReference type="GO" id="GO:0005634">
    <property type="term" value="C:nucleus"/>
    <property type="evidence" value="ECO:0007669"/>
    <property type="project" value="Ensembl"/>
</dbReference>
<accession>A0A8D0G872</accession>
<keyword evidence="10" id="KW-1185">Reference proteome</keyword>
<evidence type="ECO:0000256" key="6">
    <source>
        <dbReference type="ARBA" id="ARBA00023157"/>
    </source>
</evidence>
<dbReference type="OMA" id="KPGHLEC"/>
<dbReference type="NCBIfam" id="TIGR02180">
    <property type="entry name" value="GRX_euk"/>
    <property type="match status" value="1"/>
</dbReference>
<evidence type="ECO:0000256" key="3">
    <source>
        <dbReference type="ARBA" id="ARBA00013662"/>
    </source>
</evidence>
<reference evidence="9" key="2">
    <citation type="submission" date="2025-09" db="UniProtKB">
        <authorList>
            <consortium name="Ensembl"/>
        </authorList>
    </citation>
    <scope>IDENTIFICATION</scope>
</reference>
<dbReference type="InterPro" id="IPR002109">
    <property type="entry name" value="Glutaredoxin"/>
</dbReference>
<keyword evidence="7" id="KW-0676">Redox-active center</keyword>
<dbReference type="InterPro" id="IPR011899">
    <property type="entry name" value="Glutaredoxin_euk/vir"/>
</dbReference>
<evidence type="ECO:0000256" key="1">
    <source>
        <dbReference type="ARBA" id="ARBA00002549"/>
    </source>
</evidence>
<dbReference type="PROSITE" id="PS00195">
    <property type="entry name" value="GLUTAREDOXIN_1"/>
    <property type="match status" value="1"/>
</dbReference>
<gene>
    <name evidence="9" type="primary">GLRX</name>
</gene>
<evidence type="ECO:0000256" key="4">
    <source>
        <dbReference type="ARBA" id="ARBA00022448"/>
    </source>
</evidence>
<dbReference type="CDD" id="cd03419">
    <property type="entry name" value="GRX_GRXh_1_2_like"/>
    <property type="match status" value="1"/>
</dbReference>
<dbReference type="GO" id="GO:0045838">
    <property type="term" value="P:positive regulation of membrane potential"/>
    <property type="evidence" value="ECO:0007669"/>
    <property type="project" value="Ensembl"/>
</dbReference>
<reference evidence="9" key="1">
    <citation type="submission" date="2025-08" db="UniProtKB">
        <authorList>
            <consortium name="Ensembl"/>
        </authorList>
    </citation>
    <scope>IDENTIFICATION</scope>
</reference>
<dbReference type="InterPro" id="IPR014025">
    <property type="entry name" value="Glutaredoxin_subgr"/>
</dbReference>
<evidence type="ECO:0000256" key="5">
    <source>
        <dbReference type="ARBA" id="ARBA00022982"/>
    </source>
</evidence>
<comment type="function">
    <text evidence="1">Has a glutathione-disulfide oxidoreductase activity in the presence of NADPH and glutathione reductase. Reduces low molecular weight disulfides and proteins.</text>
</comment>
<protein>
    <recommendedName>
        <fullName evidence="3">Glutaredoxin-1</fullName>
    </recommendedName>
</protein>
<evidence type="ECO:0000256" key="2">
    <source>
        <dbReference type="ARBA" id="ARBA00007787"/>
    </source>
</evidence>
<keyword evidence="5" id="KW-0249">Electron transport</keyword>
<sequence>MAQQFVNSKIKSDKVTVFGKPACPYCRMALELLSKYPFKDEHLEFIDITSRSDMESIQKYFQQATGARTVPRVYIGETCIGGYTELEALHKKGELSPRLQQIGALQ</sequence>
<comment type="similarity">
    <text evidence="2">Belongs to the glutaredoxin family.</text>
</comment>
<dbReference type="GO" id="GO:0005739">
    <property type="term" value="C:mitochondrion"/>
    <property type="evidence" value="ECO:0007669"/>
    <property type="project" value="TreeGrafter"/>
</dbReference>
<keyword evidence="4" id="KW-0813">Transport</keyword>
<evidence type="ECO:0000313" key="10">
    <source>
        <dbReference type="Proteomes" id="UP000694392"/>
    </source>
</evidence>
<feature type="domain" description="Glutaredoxin" evidence="8">
    <location>
        <begin position="15"/>
        <end position="80"/>
    </location>
</feature>
<evidence type="ECO:0000259" key="8">
    <source>
        <dbReference type="Pfam" id="PF00462"/>
    </source>
</evidence>
<dbReference type="AlphaFoldDB" id="A0A8D0G872"/>
<dbReference type="GeneTree" id="ENSGT00900000141068"/>
<evidence type="ECO:0000256" key="7">
    <source>
        <dbReference type="ARBA" id="ARBA00023284"/>
    </source>
</evidence>
<dbReference type="GO" id="GO:0017080">
    <property type="term" value="F:sodium channel regulator activity"/>
    <property type="evidence" value="ECO:0007669"/>
    <property type="project" value="Ensembl"/>
</dbReference>
<dbReference type="GO" id="GO:0015038">
    <property type="term" value="F:glutathione disulfide oxidoreductase activity"/>
    <property type="evidence" value="ECO:0007669"/>
    <property type="project" value="TreeGrafter"/>
</dbReference>
<organism evidence="9 10">
    <name type="scientific">Sphenodon punctatus</name>
    <name type="common">Tuatara</name>
    <name type="synonym">Hatteria punctata</name>
    <dbReference type="NCBI Taxonomy" id="8508"/>
    <lineage>
        <taxon>Eukaryota</taxon>
        <taxon>Metazoa</taxon>
        <taxon>Chordata</taxon>
        <taxon>Craniata</taxon>
        <taxon>Vertebrata</taxon>
        <taxon>Euteleostomi</taxon>
        <taxon>Lepidosauria</taxon>
        <taxon>Sphenodontia</taxon>
        <taxon>Sphenodontidae</taxon>
        <taxon>Sphenodon</taxon>
    </lineage>
</organism>
<evidence type="ECO:0000313" key="9">
    <source>
        <dbReference type="Ensembl" id="ENSSPUP00000004150.1"/>
    </source>
</evidence>
<dbReference type="PRINTS" id="PR00160">
    <property type="entry name" value="GLUTAREDOXIN"/>
</dbReference>
<dbReference type="Gene3D" id="3.40.30.10">
    <property type="entry name" value="Glutaredoxin"/>
    <property type="match status" value="1"/>
</dbReference>
<dbReference type="SUPFAM" id="SSF52833">
    <property type="entry name" value="Thioredoxin-like"/>
    <property type="match status" value="1"/>
</dbReference>